<proteinExistence type="predicted"/>
<name>A0A1C7LSV4_GRIFR</name>
<sequence length="67" mass="7212">MSPKNRPLAERVQCVRGSVPVVLLPTVDGDAPARDGLVHLRFCAGTPSPMYALSTEPAIVENPVRCR</sequence>
<protein>
    <submittedName>
        <fullName evidence="1">Uncharacterized protein</fullName>
    </submittedName>
</protein>
<dbReference type="EMBL" id="LUGG01000025">
    <property type="protein sequence ID" value="OBZ66989.1"/>
    <property type="molecule type" value="Genomic_DNA"/>
</dbReference>
<comment type="caution">
    <text evidence="1">The sequence shown here is derived from an EMBL/GenBank/DDBJ whole genome shotgun (WGS) entry which is preliminary data.</text>
</comment>
<keyword evidence="2" id="KW-1185">Reference proteome</keyword>
<reference evidence="1 2" key="1">
    <citation type="submission" date="2016-03" db="EMBL/GenBank/DDBJ databases">
        <title>Whole genome sequencing of Grifola frondosa 9006-11.</title>
        <authorList>
            <person name="Min B."/>
            <person name="Park H."/>
            <person name="Kim J.-G."/>
            <person name="Cho H."/>
            <person name="Oh Y.-L."/>
            <person name="Kong W.-S."/>
            <person name="Choi I.-G."/>
        </authorList>
    </citation>
    <scope>NUCLEOTIDE SEQUENCE [LARGE SCALE GENOMIC DNA]</scope>
    <source>
        <strain evidence="1 2">9006-11</strain>
    </source>
</reference>
<organism evidence="1 2">
    <name type="scientific">Grifola frondosa</name>
    <name type="common">Maitake</name>
    <name type="synonym">Polyporus frondosus</name>
    <dbReference type="NCBI Taxonomy" id="5627"/>
    <lineage>
        <taxon>Eukaryota</taxon>
        <taxon>Fungi</taxon>
        <taxon>Dikarya</taxon>
        <taxon>Basidiomycota</taxon>
        <taxon>Agaricomycotina</taxon>
        <taxon>Agaricomycetes</taxon>
        <taxon>Polyporales</taxon>
        <taxon>Grifolaceae</taxon>
        <taxon>Grifola</taxon>
    </lineage>
</organism>
<accession>A0A1C7LSV4</accession>
<dbReference type="Proteomes" id="UP000092993">
    <property type="component" value="Unassembled WGS sequence"/>
</dbReference>
<dbReference type="AlphaFoldDB" id="A0A1C7LSV4"/>
<gene>
    <name evidence="1" type="ORF">A0H81_12990</name>
</gene>
<evidence type="ECO:0000313" key="2">
    <source>
        <dbReference type="Proteomes" id="UP000092993"/>
    </source>
</evidence>
<evidence type="ECO:0000313" key="1">
    <source>
        <dbReference type="EMBL" id="OBZ66989.1"/>
    </source>
</evidence>